<dbReference type="RefSeq" id="XP_018185316.1">
    <property type="nucleotide sequence ID" value="XM_018336368.1"/>
</dbReference>
<feature type="region of interest" description="Disordered" evidence="2">
    <location>
        <begin position="512"/>
        <end position="604"/>
    </location>
</feature>
<organism evidence="4 5">
    <name type="scientific">Xylona heveae (strain CBS 132557 / TC161)</name>
    <dbReference type="NCBI Taxonomy" id="1328760"/>
    <lineage>
        <taxon>Eukaryota</taxon>
        <taxon>Fungi</taxon>
        <taxon>Dikarya</taxon>
        <taxon>Ascomycota</taxon>
        <taxon>Pezizomycotina</taxon>
        <taxon>Xylonomycetes</taxon>
        <taxon>Xylonales</taxon>
        <taxon>Xylonaceae</taxon>
        <taxon>Xylona</taxon>
    </lineage>
</organism>
<feature type="domain" description="Alpha/beta hydrolase fold-3" evidence="3">
    <location>
        <begin position="169"/>
        <end position="276"/>
    </location>
</feature>
<dbReference type="SUPFAM" id="SSF53474">
    <property type="entry name" value="alpha/beta-Hydrolases"/>
    <property type="match status" value="1"/>
</dbReference>
<dbReference type="AlphaFoldDB" id="A0A165A030"/>
<dbReference type="Gene3D" id="3.40.50.1820">
    <property type="entry name" value="alpha/beta hydrolase"/>
    <property type="match status" value="1"/>
</dbReference>
<feature type="compositionally biased region" description="Basic and acidic residues" evidence="2">
    <location>
        <begin position="752"/>
        <end position="773"/>
    </location>
</feature>
<feature type="compositionally biased region" description="Low complexity" evidence="2">
    <location>
        <begin position="635"/>
        <end position="653"/>
    </location>
</feature>
<protein>
    <recommendedName>
        <fullName evidence="3">Alpha/beta hydrolase fold-3 domain-containing protein</fullName>
    </recommendedName>
</protein>
<feature type="compositionally biased region" description="Acidic residues" evidence="2">
    <location>
        <begin position="739"/>
        <end position="751"/>
    </location>
</feature>
<dbReference type="Proteomes" id="UP000076632">
    <property type="component" value="Unassembled WGS sequence"/>
</dbReference>
<dbReference type="InterPro" id="IPR050300">
    <property type="entry name" value="GDXG_lipolytic_enzyme"/>
</dbReference>
<feature type="compositionally biased region" description="Low complexity" evidence="2">
    <location>
        <begin position="512"/>
        <end position="544"/>
    </location>
</feature>
<name>A0A165A030_XYLHT</name>
<dbReference type="EMBL" id="KV407465">
    <property type="protein sequence ID" value="KZF19761.1"/>
    <property type="molecule type" value="Genomic_DNA"/>
</dbReference>
<feature type="compositionally biased region" description="Basic residues" evidence="2">
    <location>
        <begin position="681"/>
        <end position="690"/>
    </location>
</feature>
<dbReference type="Pfam" id="PF07859">
    <property type="entry name" value="Abhydrolase_3"/>
    <property type="match status" value="1"/>
</dbReference>
<keyword evidence="5" id="KW-1185">Reference proteome</keyword>
<dbReference type="PANTHER" id="PTHR48081">
    <property type="entry name" value="AB HYDROLASE SUPERFAMILY PROTEIN C4A8.06C"/>
    <property type="match status" value="1"/>
</dbReference>
<feature type="compositionally biased region" description="Low complexity" evidence="2">
    <location>
        <begin position="572"/>
        <end position="604"/>
    </location>
</feature>
<dbReference type="STRING" id="1328760.A0A165A030"/>
<feature type="region of interest" description="Disordered" evidence="2">
    <location>
        <begin position="733"/>
        <end position="783"/>
    </location>
</feature>
<dbReference type="InterPro" id="IPR029058">
    <property type="entry name" value="AB_hydrolase_fold"/>
</dbReference>
<dbReference type="GeneID" id="28901505"/>
<dbReference type="GO" id="GO:0016787">
    <property type="term" value="F:hydrolase activity"/>
    <property type="evidence" value="ECO:0007669"/>
    <property type="project" value="UniProtKB-KW"/>
</dbReference>
<evidence type="ECO:0000313" key="5">
    <source>
        <dbReference type="Proteomes" id="UP000076632"/>
    </source>
</evidence>
<sequence>MDGSSPLSVLRTILPKVPFMIKTIIWHILGLSSTSREWDLRTAVTVLLIRALICDSKPSSVSEQQQRSIRAPPVRGPMWISRVTLSPPPEENDVKRLLFTAIDQLNESDNANDNKTGETAYEKPELVPVEAEWTGYRAAAWRTTPEPSVLSEEEKYHRLMKEVTSDITILYVHGGALYLMDPATHRPATARHARLTGGRVLSVRYRLAPKYPFPAALLDVFVAYLSLLSPGADALHPAVPPSKIVFAGDSAGGTLIFALVQLLLHLRRTLPPAVRVLQDSEPSQIDQTSQTSSPTVQFNGRSVPLDLPAGIVGHSPWLDLTQSMPSGTINAKWDYLPPPKPHGSHGADTFPPCSLWPTTPPRSDLYAPAPLLVHPLASPLAAPPSAWQGAPPVWIGIGQEMLADEAACLAGWMADTSPDRDSHSYPSHDSDSSHSHDFHDDSHHSHQEQDQHQHHHERQQQQQTPSPIVHLNQYAHMPHAFGLLLDHTAQSKHYMRSCADFITACVNLSSSSFPSSSSSSSDPSHSPHSIASSSPPSPALSSSPYDLCNSDSSLLPPSSPSPLLSSPPPSSSPAAAAAPAPSSLPSSTSAAAAAPTTTTTTATAPPLLSSKATFFDRHVHATVELQNTFDIFASNSNSSSSSISSPSPSSKSNSRTRTRTSKKTDKKSKDGIFFSQVDNSHHHHHHHRRTKDYYTYEAVYKTMCEAARTRAELLSKALSSEGGRRGVETVTVDGLANNEADDDEDEDEEEDKVDKVEKYKIKNQARGDEEVHGEGAAIGMPRF</sequence>
<reference evidence="4 5" key="1">
    <citation type="journal article" date="2016" name="Fungal Biol.">
        <title>The genome of Xylona heveae provides a window into fungal endophytism.</title>
        <authorList>
            <person name="Gazis R."/>
            <person name="Kuo A."/>
            <person name="Riley R."/>
            <person name="LaButti K."/>
            <person name="Lipzen A."/>
            <person name="Lin J."/>
            <person name="Amirebrahimi M."/>
            <person name="Hesse C.N."/>
            <person name="Spatafora J.W."/>
            <person name="Henrissat B."/>
            <person name="Hainaut M."/>
            <person name="Grigoriev I.V."/>
            <person name="Hibbett D.S."/>
        </authorList>
    </citation>
    <scope>NUCLEOTIDE SEQUENCE [LARGE SCALE GENOMIC DNA]</scope>
    <source>
        <strain evidence="4 5">TC161</strain>
    </source>
</reference>
<proteinExistence type="predicted"/>
<gene>
    <name evidence="4" type="ORF">L228DRAFT_285699</name>
</gene>
<keyword evidence="1" id="KW-0378">Hydrolase</keyword>
<dbReference type="PANTHER" id="PTHR48081:SF25">
    <property type="entry name" value="PUTATIVE (AFU_ORTHOLOGUE AFUA_3G11560)-RELATED"/>
    <property type="match status" value="1"/>
</dbReference>
<dbReference type="OrthoDB" id="5354320at2759"/>
<evidence type="ECO:0000256" key="1">
    <source>
        <dbReference type="ARBA" id="ARBA00022801"/>
    </source>
</evidence>
<accession>A0A165A030</accession>
<evidence type="ECO:0000259" key="3">
    <source>
        <dbReference type="Pfam" id="PF07859"/>
    </source>
</evidence>
<feature type="compositionally biased region" description="Basic residues" evidence="2">
    <location>
        <begin position="654"/>
        <end position="666"/>
    </location>
</feature>
<feature type="compositionally biased region" description="Basic and acidic residues" evidence="2">
    <location>
        <begin position="418"/>
        <end position="452"/>
    </location>
</feature>
<dbReference type="InterPro" id="IPR013094">
    <property type="entry name" value="AB_hydrolase_3"/>
</dbReference>
<feature type="region of interest" description="Disordered" evidence="2">
    <location>
        <begin position="635"/>
        <end position="691"/>
    </location>
</feature>
<dbReference type="InParanoid" id="A0A165A030"/>
<feature type="compositionally biased region" description="Pro residues" evidence="2">
    <location>
        <begin position="557"/>
        <end position="571"/>
    </location>
</feature>
<evidence type="ECO:0000313" key="4">
    <source>
        <dbReference type="EMBL" id="KZF19761.1"/>
    </source>
</evidence>
<evidence type="ECO:0000256" key="2">
    <source>
        <dbReference type="SAM" id="MobiDB-lite"/>
    </source>
</evidence>
<feature type="region of interest" description="Disordered" evidence="2">
    <location>
        <begin position="418"/>
        <end position="465"/>
    </location>
</feature>